<dbReference type="PANTHER" id="PTHR19879:SF9">
    <property type="entry name" value="TRANSCRIPTION INITIATION FACTOR TFIID SUBUNIT 5"/>
    <property type="match status" value="1"/>
</dbReference>
<comment type="caution">
    <text evidence="2">The sequence shown here is derived from an EMBL/GenBank/DDBJ whole genome shotgun (WGS) entry which is preliminary data.</text>
</comment>
<dbReference type="Pfam" id="PF07676">
    <property type="entry name" value="PD40"/>
    <property type="match status" value="1"/>
</dbReference>
<reference evidence="2 3" key="1">
    <citation type="submission" date="2018-11" db="EMBL/GenBank/DDBJ databases">
        <title>Genomes From Bacteria Associated with the Canine Oral Cavity: a Test Case for Automated Genome-Based Taxonomic Assignment.</title>
        <authorList>
            <person name="Coil D.A."/>
            <person name="Jospin G."/>
            <person name="Darling A.E."/>
            <person name="Wallis C."/>
            <person name="Davis I.J."/>
            <person name="Harris S."/>
            <person name="Eisen J.A."/>
            <person name="Holcombe L.J."/>
            <person name="O'Flynn C."/>
        </authorList>
    </citation>
    <scope>NUCLEOTIDE SEQUENCE [LARGE SCALE GENOMIC DNA]</scope>
    <source>
        <strain evidence="2 3">OH2822_COT-296</strain>
    </source>
</reference>
<dbReference type="OrthoDB" id="9758793at2"/>
<dbReference type="AlphaFoldDB" id="A0A3P1WUN4"/>
<evidence type="ECO:0000256" key="1">
    <source>
        <dbReference type="SAM" id="MobiDB-lite"/>
    </source>
</evidence>
<organism evidence="2 3">
    <name type="scientific">Arachnia propionica</name>
    <dbReference type="NCBI Taxonomy" id="1750"/>
    <lineage>
        <taxon>Bacteria</taxon>
        <taxon>Bacillati</taxon>
        <taxon>Actinomycetota</taxon>
        <taxon>Actinomycetes</taxon>
        <taxon>Propionibacteriales</taxon>
        <taxon>Propionibacteriaceae</taxon>
        <taxon>Arachnia</taxon>
    </lineage>
</organism>
<proteinExistence type="predicted"/>
<dbReference type="PANTHER" id="PTHR19879">
    <property type="entry name" value="TRANSCRIPTION INITIATION FACTOR TFIID"/>
    <property type="match status" value="1"/>
</dbReference>
<dbReference type="InterPro" id="IPR001680">
    <property type="entry name" value="WD40_rpt"/>
</dbReference>
<dbReference type="Proteomes" id="UP000280935">
    <property type="component" value="Unassembled WGS sequence"/>
</dbReference>
<dbReference type="Gene3D" id="2.130.10.10">
    <property type="entry name" value="YVTN repeat-like/Quinoprotein amine dehydrogenase"/>
    <property type="match status" value="2"/>
</dbReference>
<dbReference type="InterPro" id="IPR015943">
    <property type="entry name" value="WD40/YVTN_repeat-like_dom_sf"/>
</dbReference>
<gene>
    <name evidence="2" type="ORF">EII35_09555</name>
</gene>
<accession>A0A3P1WUN4</accession>
<feature type="region of interest" description="Disordered" evidence="1">
    <location>
        <begin position="291"/>
        <end position="318"/>
    </location>
</feature>
<evidence type="ECO:0000313" key="2">
    <source>
        <dbReference type="EMBL" id="RRD49120.1"/>
    </source>
</evidence>
<dbReference type="SMART" id="SM00320">
    <property type="entry name" value="WD40"/>
    <property type="match status" value="2"/>
</dbReference>
<dbReference type="Pfam" id="PF00400">
    <property type="entry name" value="WD40"/>
    <property type="match status" value="1"/>
</dbReference>
<name>A0A3P1WUN4_9ACTN</name>
<dbReference type="InterPro" id="IPR011659">
    <property type="entry name" value="WD40"/>
</dbReference>
<dbReference type="EMBL" id="RQYT01000022">
    <property type="protein sequence ID" value="RRD49120.1"/>
    <property type="molecule type" value="Genomic_DNA"/>
</dbReference>
<evidence type="ECO:0000313" key="3">
    <source>
        <dbReference type="Proteomes" id="UP000280935"/>
    </source>
</evidence>
<protein>
    <submittedName>
        <fullName evidence="2">Uncharacterized protein</fullName>
    </submittedName>
</protein>
<dbReference type="RefSeq" id="WP_125228245.1">
    <property type="nucleotide sequence ID" value="NZ_RQYT01000022.1"/>
</dbReference>
<dbReference type="SUPFAM" id="SSF82171">
    <property type="entry name" value="DPP6 N-terminal domain-like"/>
    <property type="match status" value="1"/>
</dbReference>
<sequence length="502" mass="54626">MTTQPRILAGLGGWENLWTTDGTYLWWTSDGDRVLARNRDLFLHDANTGALLRVFPQARFHVHGRPLSHDDERVLAGDGVWATATMRELFHLPHPRGTTAEWSPDGTLIALTSPGQPIDLVDGRTGALRHRLGTGAEHQYAPAWSPDGRHLAVGGIACAFVWDAATGEQVVEVRRERGPRRRHAGPEHWRVFWESDDVLIADSVEDLTRWALDGTPLGLATDPGITPPDLTSPDGTRRLVPEGRTLHVVTEATGHTVPLARAVVEERPLRMTGQHLVIGDPPLRVDLATGALSASGDTPSDPQPAASPDGHPVDEALPGPDGRWLACLDHGGCLEGEGLVGLWRDEQLLHRFEPLGDVTDLAWSPDGTRLLAVGEFMGLRILDVDSFEVTDLALPHPNSAAWSPDGRHIVAANEFGLVVLDQDGHRRHDWAGEARELHWVQPERIVALTPRGAQQWDPAGKPVGPRVDLLPEGDLLVRDAVTGTVLSATPGARRWLGDLPPL</sequence>